<feature type="transmembrane region" description="Helical" evidence="2">
    <location>
        <begin position="208"/>
        <end position="232"/>
    </location>
</feature>
<name>A0A7G9RQG1_9BURK</name>
<dbReference type="AlphaFoldDB" id="A0A7G9RQG1"/>
<feature type="region of interest" description="Disordered" evidence="1">
    <location>
        <begin position="390"/>
        <end position="438"/>
    </location>
</feature>
<evidence type="ECO:0000256" key="2">
    <source>
        <dbReference type="SAM" id="Phobius"/>
    </source>
</evidence>
<gene>
    <name evidence="3" type="ORF">H9K76_02830</name>
</gene>
<evidence type="ECO:0000313" key="3">
    <source>
        <dbReference type="EMBL" id="QNN57836.1"/>
    </source>
</evidence>
<dbReference type="RefSeq" id="WP_187598081.1">
    <property type="nucleotide sequence ID" value="NZ_CP060714.1"/>
</dbReference>
<evidence type="ECO:0000313" key="4">
    <source>
        <dbReference type="Proteomes" id="UP000515811"/>
    </source>
</evidence>
<keyword evidence="2" id="KW-1133">Transmembrane helix</keyword>
<keyword evidence="4" id="KW-1185">Reference proteome</keyword>
<evidence type="ECO:0000256" key="1">
    <source>
        <dbReference type="SAM" id="MobiDB-lite"/>
    </source>
</evidence>
<organism evidence="3 4">
    <name type="scientific">Diaphorobacter ruginosibacter</name>
    <dbReference type="NCBI Taxonomy" id="1715720"/>
    <lineage>
        <taxon>Bacteria</taxon>
        <taxon>Pseudomonadati</taxon>
        <taxon>Pseudomonadota</taxon>
        <taxon>Betaproteobacteria</taxon>
        <taxon>Burkholderiales</taxon>
        <taxon>Comamonadaceae</taxon>
        <taxon>Diaphorobacter</taxon>
    </lineage>
</organism>
<dbReference type="EMBL" id="CP060714">
    <property type="protein sequence ID" value="QNN57836.1"/>
    <property type="molecule type" value="Genomic_DNA"/>
</dbReference>
<dbReference type="KEGG" id="drg:H9K76_02830"/>
<accession>A0A7G9RQG1</accession>
<keyword evidence="2" id="KW-0812">Transmembrane</keyword>
<dbReference type="InterPro" id="IPR007813">
    <property type="entry name" value="PilN"/>
</dbReference>
<keyword evidence="2" id="KW-0472">Membrane</keyword>
<dbReference type="Proteomes" id="UP000515811">
    <property type="component" value="Chromosome"/>
</dbReference>
<dbReference type="Pfam" id="PF05137">
    <property type="entry name" value="PilN"/>
    <property type="match status" value="1"/>
</dbReference>
<proteinExistence type="predicted"/>
<reference evidence="3 4" key="1">
    <citation type="submission" date="2020-08" db="EMBL/GenBank/DDBJ databases">
        <title>Genome sequence of Diaphorobacter ruginosibacter DSM 27467T.</title>
        <authorList>
            <person name="Hyun D.-W."/>
            <person name="Bae J.-W."/>
        </authorList>
    </citation>
    <scope>NUCLEOTIDE SEQUENCE [LARGE SCALE GENOMIC DNA]</scope>
    <source>
        <strain evidence="3 4">DSM 27467</strain>
    </source>
</reference>
<sequence>MPIASDDLRLFGLDLRNLWRDLKSPWVKLASSPSWSWLAPGAAIRVRGAAGDVGTESVWEPDARSRGFRKVSDGPDASTRRKGPAFEAVVLPEQMVLRKRLFMPPLDGEHMSRAIGLEAANSSPFRSSDLAWGYAINNKAAVPSPDVVAVDMVVASRERISQHFGAQLDVAEGGRQPEVWALAPGRKDAAMLVSGYGESARAASARRYWTLVGGLAAVAILLMAAMAITPYLQLRARVMQANIAYGMLDKRAAPQLAKREALMKAEGEVKALADIIGHRLDALQVIQMLTNALPDDAVLQRLQLEGRKVMIAGDSSDAAGLMQKLGSLPQVREVRPLSATTRRPGMLKDSFQIEFLLTDDFGVSAGDAAVATALAPAAGASAAQVPASAASGATAVPAAPASSASASASSAAPVATPASAATPPASSPSNKAAAGGAR</sequence>
<protein>
    <submittedName>
        <fullName evidence="3">PilN domain-containing protein</fullName>
    </submittedName>
</protein>